<evidence type="ECO:0000256" key="1">
    <source>
        <dbReference type="ARBA" id="ARBA00001933"/>
    </source>
</evidence>
<keyword evidence="4 8" id="KW-0032">Aminotransferase</keyword>
<protein>
    <recommendedName>
        <fullName evidence="8">Aminotransferase</fullName>
        <ecNumber evidence="8">2.6.1.-</ecNumber>
    </recommendedName>
</protein>
<evidence type="ECO:0000256" key="8">
    <source>
        <dbReference type="RuleBase" id="RU000481"/>
    </source>
</evidence>
<keyword evidence="6" id="KW-0663">Pyridoxal phosphate</keyword>
<dbReference type="InterPro" id="IPR015422">
    <property type="entry name" value="PyrdxlP-dep_Trfase_small"/>
</dbReference>
<reference evidence="11" key="1">
    <citation type="submission" date="2016-11" db="EMBL/GenBank/DDBJ databases">
        <authorList>
            <person name="Varghese N."/>
            <person name="Submissions S."/>
        </authorList>
    </citation>
    <scope>NUCLEOTIDE SEQUENCE [LARGE SCALE GENOMIC DNA]</scope>
    <source>
        <strain evidence="11">DSM 100564</strain>
    </source>
</reference>
<dbReference type="InterPro" id="IPR004838">
    <property type="entry name" value="NHTrfase_class1_PyrdxlP-BS"/>
</dbReference>
<dbReference type="PROSITE" id="PS00105">
    <property type="entry name" value="AA_TRANSFER_CLASS_1"/>
    <property type="match status" value="1"/>
</dbReference>
<dbReference type="GO" id="GO:0004069">
    <property type="term" value="F:L-aspartate:2-oxoglutarate aminotransferase activity"/>
    <property type="evidence" value="ECO:0007669"/>
    <property type="project" value="UniProtKB-EC"/>
</dbReference>
<evidence type="ECO:0000313" key="11">
    <source>
        <dbReference type="Proteomes" id="UP000183982"/>
    </source>
</evidence>
<dbReference type="STRING" id="1470563.SAMN05444000_10562"/>
<accession>A0A1M6GLU3</accession>
<dbReference type="CDD" id="cd00609">
    <property type="entry name" value="AAT_like"/>
    <property type="match status" value="1"/>
</dbReference>
<dbReference type="Proteomes" id="UP000183982">
    <property type="component" value="Unassembled WGS sequence"/>
</dbReference>
<evidence type="ECO:0000256" key="3">
    <source>
        <dbReference type="ARBA" id="ARBA00011738"/>
    </source>
</evidence>
<dbReference type="SUPFAM" id="SSF53383">
    <property type="entry name" value="PLP-dependent transferases"/>
    <property type="match status" value="1"/>
</dbReference>
<proteinExistence type="inferred from homology"/>
<dbReference type="PANTHER" id="PTHR46383:SF1">
    <property type="entry name" value="ASPARTATE AMINOTRANSFERASE"/>
    <property type="match status" value="1"/>
</dbReference>
<sequence>MSMEIAFFCSIVYFRHIKTLRGVMTNSTSSTFRRSARAAAVELSEIVKISEAARTLKLEGKDVLSFGTGEPDFPTPAHVIDAAMAAAHAGETTYPPTQGTPALRSAIGKDSGFDVTLDQIIVCTGAKQVLSNALQATIDPGDEVIVPAPFWTSYSDMLQFSQAKQVTIPCGADAGFCLSPEQLEAAITDKTRWLMLNSPGNPTGAMYSADDLAGLAEILRTHPHVWILADEIYQHVSYLPFTSFRDAAPDLADRMLIVNGVSKAYAMTGWRLGWGIGPAELIKAMVAVQGQCTSGASSVSQAAALAALSGPQDLLATRLAEFKSRRDNVVAELNDMPCLKCPNPGGAFYVFPSCEGTFGKRTPKGETITSDADFCRYLLQEALVALVPGRAFGLPGHFRMSYAYSQTDLTQGLARIRRAVDALTD</sequence>
<comment type="similarity">
    <text evidence="2 8">Belongs to the class-I pyridoxal-phosphate-dependent aminotransferase family.</text>
</comment>
<dbReference type="PANTHER" id="PTHR46383">
    <property type="entry name" value="ASPARTATE AMINOTRANSFERASE"/>
    <property type="match status" value="1"/>
</dbReference>
<dbReference type="AlphaFoldDB" id="A0A1M6GLU3"/>
<dbReference type="Pfam" id="PF00155">
    <property type="entry name" value="Aminotran_1_2"/>
    <property type="match status" value="1"/>
</dbReference>
<dbReference type="FunFam" id="3.40.640.10:FF:000033">
    <property type="entry name" value="Aspartate aminotransferase"/>
    <property type="match status" value="1"/>
</dbReference>
<dbReference type="InterPro" id="IPR015421">
    <property type="entry name" value="PyrdxlP-dep_Trfase_major"/>
</dbReference>
<feature type="domain" description="Aminotransferase class I/classII large" evidence="9">
    <location>
        <begin position="61"/>
        <end position="416"/>
    </location>
</feature>
<dbReference type="GO" id="GO:0006520">
    <property type="term" value="P:amino acid metabolic process"/>
    <property type="evidence" value="ECO:0007669"/>
    <property type="project" value="InterPro"/>
</dbReference>
<keyword evidence="11" id="KW-1185">Reference proteome</keyword>
<dbReference type="InterPro" id="IPR004839">
    <property type="entry name" value="Aminotransferase_I/II_large"/>
</dbReference>
<dbReference type="Gene3D" id="3.40.640.10">
    <property type="entry name" value="Type I PLP-dependent aspartate aminotransferase-like (Major domain)"/>
    <property type="match status" value="1"/>
</dbReference>
<evidence type="ECO:0000256" key="2">
    <source>
        <dbReference type="ARBA" id="ARBA00007441"/>
    </source>
</evidence>
<evidence type="ECO:0000313" key="10">
    <source>
        <dbReference type="EMBL" id="SHJ10881.1"/>
    </source>
</evidence>
<comment type="cofactor">
    <cofactor evidence="1 8">
        <name>pyridoxal 5'-phosphate</name>
        <dbReference type="ChEBI" id="CHEBI:597326"/>
    </cofactor>
</comment>
<dbReference type="Gene3D" id="3.90.1150.10">
    <property type="entry name" value="Aspartate Aminotransferase, domain 1"/>
    <property type="match status" value="1"/>
</dbReference>
<comment type="catalytic activity">
    <reaction evidence="7">
        <text>L-aspartate + 2-oxoglutarate = oxaloacetate + L-glutamate</text>
        <dbReference type="Rhea" id="RHEA:21824"/>
        <dbReference type="ChEBI" id="CHEBI:16452"/>
        <dbReference type="ChEBI" id="CHEBI:16810"/>
        <dbReference type="ChEBI" id="CHEBI:29985"/>
        <dbReference type="ChEBI" id="CHEBI:29991"/>
        <dbReference type="EC" id="2.6.1.1"/>
    </reaction>
</comment>
<comment type="subunit">
    <text evidence="3">Homodimer.</text>
</comment>
<gene>
    <name evidence="10" type="ORF">SAMN05444000_10562</name>
</gene>
<evidence type="ECO:0000256" key="7">
    <source>
        <dbReference type="ARBA" id="ARBA00049185"/>
    </source>
</evidence>
<evidence type="ECO:0000256" key="5">
    <source>
        <dbReference type="ARBA" id="ARBA00022679"/>
    </source>
</evidence>
<dbReference type="InterPro" id="IPR050596">
    <property type="entry name" value="AspAT/PAT-like"/>
</dbReference>
<dbReference type="GO" id="GO:0030170">
    <property type="term" value="F:pyridoxal phosphate binding"/>
    <property type="evidence" value="ECO:0007669"/>
    <property type="project" value="InterPro"/>
</dbReference>
<keyword evidence="5 8" id="KW-0808">Transferase</keyword>
<evidence type="ECO:0000259" key="9">
    <source>
        <dbReference type="Pfam" id="PF00155"/>
    </source>
</evidence>
<dbReference type="EC" id="2.6.1.-" evidence="8"/>
<dbReference type="EMBL" id="FQZQ01000005">
    <property type="protein sequence ID" value="SHJ10881.1"/>
    <property type="molecule type" value="Genomic_DNA"/>
</dbReference>
<name>A0A1M6GLU3_9RHOB</name>
<evidence type="ECO:0000256" key="6">
    <source>
        <dbReference type="ARBA" id="ARBA00022898"/>
    </source>
</evidence>
<evidence type="ECO:0000256" key="4">
    <source>
        <dbReference type="ARBA" id="ARBA00022576"/>
    </source>
</evidence>
<dbReference type="InterPro" id="IPR015424">
    <property type="entry name" value="PyrdxlP-dep_Trfase"/>
</dbReference>
<organism evidence="10 11">
    <name type="scientific">Shimia gijangensis</name>
    <dbReference type="NCBI Taxonomy" id="1470563"/>
    <lineage>
        <taxon>Bacteria</taxon>
        <taxon>Pseudomonadati</taxon>
        <taxon>Pseudomonadota</taxon>
        <taxon>Alphaproteobacteria</taxon>
        <taxon>Rhodobacterales</taxon>
        <taxon>Roseobacteraceae</taxon>
    </lineage>
</organism>